<dbReference type="Proteomes" id="UP000579281">
    <property type="component" value="Unassembled WGS sequence"/>
</dbReference>
<dbReference type="RefSeq" id="WP_184313619.1">
    <property type="nucleotide sequence ID" value="NZ_JACHEN010000049.1"/>
</dbReference>
<accession>A0A841KZL8</accession>
<organism evidence="2 3">
    <name type="scientific">Anaerosolibacter carboniphilus</name>
    <dbReference type="NCBI Taxonomy" id="1417629"/>
    <lineage>
        <taxon>Bacteria</taxon>
        <taxon>Bacillati</taxon>
        <taxon>Bacillota</taxon>
        <taxon>Clostridia</taxon>
        <taxon>Peptostreptococcales</taxon>
        <taxon>Thermotaleaceae</taxon>
        <taxon>Anaerosolibacter</taxon>
    </lineage>
</organism>
<proteinExistence type="predicted"/>
<evidence type="ECO:0000313" key="2">
    <source>
        <dbReference type="EMBL" id="MBB6218807.1"/>
    </source>
</evidence>
<dbReference type="SUPFAM" id="SSF53756">
    <property type="entry name" value="UDP-Glycosyltransferase/glycogen phosphorylase"/>
    <property type="match status" value="1"/>
</dbReference>
<gene>
    <name evidence="2" type="ORF">HNQ80_004982</name>
</gene>
<dbReference type="AlphaFoldDB" id="A0A841KZL8"/>
<sequence>MAKIVISGYYGFNNIGDESILTSIVSNLKQSIPKAEITVLSVNPQSTEKKHGVKAINRKKIMQILQEIKNCDLLISGGGSLLQDVTSGKSVSYYLGVIMMGLLLKKKVMIYSQGIGPVNRGYNRMLVKYVLNKVDCITVRDEKSMDELLKMGVDIPPIFVTADPVIGLDKVPLELGREKLIQEGLEADNGRSLIGFAIRGWKKNDKLKAVLAKTADRLIEELDVQVVFIPFHYGEDIRFMEEIEKEMKQQAVFVKHKYDVREMLGITGNLDLLVGVRLHSLIFAAIMNVPMIGISYDPKNDSFMASLEQKCLCNVEELTFEDLLIEIEAKWANRHEEKEILKKCVVSLKEKLSLNEKLVHDLLVGEVIR</sequence>
<dbReference type="InterPro" id="IPR019896">
    <property type="entry name" value="Polysacch_pyruvyl_Trfase_CsaB"/>
</dbReference>
<dbReference type="EMBL" id="JACHEN010000049">
    <property type="protein sequence ID" value="MBB6218807.1"/>
    <property type="molecule type" value="Genomic_DNA"/>
</dbReference>
<dbReference type="PANTHER" id="PTHR36836">
    <property type="entry name" value="COLANIC ACID BIOSYNTHESIS PROTEIN WCAK"/>
    <property type="match status" value="1"/>
</dbReference>
<keyword evidence="3" id="KW-1185">Reference proteome</keyword>
<comment type="caution">
    <text evidence="2">The sequence shown here is derived from an EMBL/GenBank/DDBJ whole genome shotgun (WGS) entry which is preliminary data.</text>
</comment>
<evidence type="ECO:0000313" key="3">
    <source>
        <dbReference type="Proteomes" id="UP000579281"/>
    </source>
</evidence>
<dbReference type="NCBIfam" id="TIGR03609">
    <property type="entry name" value="S_layer_CsaB"/>
    <property type="match status" value="1"/>
</dbReference>
<reference evidence="2 3" key="1">
    <citation type="submission" date="2020-08" db="EMBL/GenBank/DDBJ databases">
        <title>Genomic Encyclopedia of Type Strains, Phase IV (KMG-IV): sequencing the most valuable type-strain genomes for metagenomic binning, comparative biology and taxonomic classification.</title>
        <authorList>
            <person name="Goeker M."/>
        </authorList>
    </citation>
    <scope>NUCLEOTIDE SEQUENCE [LARGE SCALE GENOMIC DNA]</scope>
    <source>
        <strain evidence="2 3">DSM 103526</strain>
    </source>
</reference>
<dbReference type="GO" id="GO:0016740">
    <property type="term" value="F:transferase activity"/>
    <property type="evidence" value="ECO:0007669"/>
    <property type="project" value="UniProtKB-KW"/>
</dbReference>
<protein>
    <submittedName>
        <fullName evidence="2">Polysaccharide pyruvyl transferase CsaB</fullName>
    </submittedName>
</protein>
<feature type="domain" description="Polysaccharide pyruvyl transferase" evidence="1">
    <location>
        <begin position="14"/>
        <end position="298"/>
    </location>
</feature>
<dbReference type="PANTHER" id="PTHR36836:SF1">
    <property type="entry name" value="COLANIC ACID BIOSYNTHESIS PROTEIN WCAK"/>
    <property type="match status" value="1"/>
</dbReference>
<dbReference type="InterPro" id="IPR007345">
    <property type="entry name" value="Polysacch_pyruvyl_Trfase"/>
</dbReference>
<keyword evidence="2" id="KW-0808">Transferase</keyword>
<dbReference type="Pfam" id="PF04230">
    <property type="entry name" value="PS_pyruv_trans"/>
    <property type="match status" value="1"/>
</dbReference>
<name>A0A841KZL8_9FIRM</name>
<dbReference type="Gene3D" id="3.40.50.2000">
    <property type="entry name" value="Glycogen Phosphorylase B"/>
    <property type="match status" value="1"/>
</dbReference>
<evidence type="ECO:0000259" key="1">
    <source>
        <dbReference type="Pfam" id="PF04230"/>
    </source>
</evidence>